<evidence type="ECO:0000313" key="2">
    <source>
        <dbReference type="EMBL" id="CAK9009633.1"/>
    </source>
</evidence>
<feature type="domain" description="Alkyl sulfatase dimerisation" evidence="1">
    <location>
        <begin position="25"/>
        <end position="155"/>
    </location>
</feature>
<evidence type="ECO:0000259" key="1">
    <source>
        <dbReference type="Pfam" id="PF14863"/>
    </source>
</evidence>
<sequence>MLSKVVGRFADDAPKELHEIRGVDYAQLPERLAGKDYLQPFYGHPDWGIRQTFSNYLGWFDVNATNLFPLSPTGEAERVAKLAGGAEKLRAAAEEALDDGDHQWAAQLADHLLAINSSDSGAKRIKADALTGLARNMVNATARNYYLTVARELRE</sequence>
<comment type="caution">
    <text evidence="2">The sequence shown here is derived from an EMBL/GenBank/DDBJ whole genome shotgun (WGS) entry which is preliminary data.</text>
</comment>
<dbReference type="InterPro" id="IPR052195">
    <property type="entry name" value="Bact_Alkyl/Aryl-Sulfatase"/>
</dbReference>
<organism evidence="2 3">
    <name type="scientific">Durusdinium trenchii</name>
    <dbReference type="NCBI Taxonomy" id="1381693"/>
    <lineage>
        <taxon>Eukaryota</taxon>
        <taxon>Sar</taxon>
        <taxon>Alveolata</taxon>
        <taxon>Dinophyceae</taxon>
        <taxon>Suessiales</taxon>
        <taxon>Symbiodiniaceae</taxon>
        <taxon>Durusdinium</taxon>
    </lineage>
</organism>
<dbReference type="SUPFAM" id="SSF56281">
    <property type="entry name" value="Metallo-hydrolase/oxidoreductase"/>
    <property type="match status" value="1"/>
</dbReference>
<proteinExistence type="predicted"/>
<dbReference type="InterPro" id="IPR029228">
    <property type="entry name" value="Alkyl_sulf_dimr"/>
</dbReference>
<reference evidence="2 3" key="1">
    <citation type="submission" date="2024-02" db="EMBL/GenBank/DDBJ databases">
        <authorList>
            <person name="Chen Y."/>
            <person name="Shah S."/>
            <person name="Dougan E. K."/>
            <person name="Thang M."/>
            <person name="Chan C."/>
        </authorList>
    </citation>
    <scope>NUCLEOTIDE SEQUENCE [LARGE SCALE GENOMIC DNA]</scope>
</reference>
<evidence type="ECO:0000313" key="3">
    <source>
        <dbReference type="Proteomes" id="UP001642464"/>
    </source>
</evidence>
<name>A0ABP0J5R6_9DINO</name>
<accession>A0ABP0J5R6</accession>
<dbReference type="EMBL" id="CAXAMM010006039">
    <property type="protein sequence ID" value="CAK9009633.1"/>
    <property type="molecule type" value="Genomic_DNA"/>
</dbReference>
<keyword evidence="3" id="KW-1185">Reference proteome</keyword>
<dbReference type="Gene3D" id="1.25.40.880">
    <property type="entry name" value="Alkyl sulfatase, dimerisation domain"/>
    <property type="match status" value="1"/>
</dbReference>
<dbReference type="InterPro" id="IPR038536">
    <property type="entry name" value="Alkyl/aryl-sulf_dimr_sf"/>
</dbReference>
<dbReference type="Pfam" id="PF14863">
    <property type="entry name" value="Alkyl_sulf_dimr"/>
    <property type="match status" value="1"/>
</dbReference>
<dbReference type="PANTHER" id="PTHR43223:SF1">
    <property type="entry name" value="ALKYL_ARYL-SULFATASE BDS1"/>
    <property type="match status" value="1"/>
</dbReference>
<protein>
    <submittedName>
        <fullName evidence="2">Alkyl/aryl-sulfatase YjcS</fullName>
    </submittedName>
</protein>
<dbReference type="InterPro" id="IPR036866">
    <property type="entry name" value="RibonucZ/Hydroxyglut_hydro"/>
</dbReference>
<dbReference type="PANTHER" id="PTHR43223">
    <property type="entry name" value="ALKYL/ARYL-SULFATASE"/>
    <property type="match status" value="1"/>
</dbReference>
<gene>
    <name evidence="2" type="ORF">SCF082_LOCUS10359</name>
</gene>
<dbReference type="Proteomes" id="UP001642464">
    <property type="component" value="Unassembled WGS sequence"/>
</dbReference>